<name>A0A0W8C3V5_PHYNI</name>
<reference evidence="2 3" key="1">
    <citation type="submission" date="2015-11" db="EMBL/GenBank/DDBJ databases">
        <title>Genomes and virulence difference between two physiological races of Phytophthora nicotianae.</title>
        <authorList>
            <person name="Liu H."/>
            <person name="Ma X."/>
            <person name="Yu H."/>
            <person name="Fang D."/>
            <person name="Li Y."/>
            <person name="Wang X."/>
            <person name="Wang W."/>
            <person name="Dong Y."/>
            <person name="Xiao B."/>
        </authorList>
    </citation>
    <scope>NUCLEOTIDE SEQUENCE [LARGE SCALE GENOMIC DNA]</scope>
    <source>
        <strain evidence="3">race 1</strain>
    </source>
</reference>
<protein>
    <submittedName>
        <fullName evidence="2">Uncharacterized protein</fullName>
    </submittedName>
</protein>
<proteinExistence type="predicted"/>
<feature type="region of interest" description="Disordered" evidence="1">
    <location>
        <begin position="22"/>
        <end position="56"/>
    </location>
</feature>
<accession>A0A0W8C3V5</accession>
<dbReference type="EMBL" id="LNFP01004478">
    <property type="protein sequence ID" value="KUF78732.1"/>
    <property type="molecule type" value="Genomic_DNA"/>
</dbReference>
<dbReference type="Proteomes" id="UP000054636">
    <property type="component" value="Unassembled WGS sequence"/>
</dbReference>
<evidence type="ECO:0000256" key="1">
    <source>
        <dbReference type="SAM" id="MobiDB-lite"/>
    </source>
</evidence>
<sequence length="117" mass="12595">MDIAVLLNADDGADTDWCFEVSDTEEGEPNGTEGAEGDDVFNSESTAGALPPGERRTGNAYVDGIIHDSGLHIIREGQVKAAYEERGELGSSLVLYQRISGLVAQVDERNAQRERKA</sequence>
<gene>
    <name evidence="2" type="ORF">AM588_10000065</name>
</gene>
<evidence type="ECO:0000313" key="2">
    <source>
        <dbReference type="EMBL" id="KUF78732.1"/>
    </source>
</evidence>
<organism evidence="2 3">
    <name type="scientific">Phytophthora nicotianae</name>
    <name type="common">Potato buckeye rot agent</name>
    <name type="synonym">Phytophthora parasitica</name>
    <dbReference type="NCBI Taxonomy" id="4792"/>
    <lineage>
        <taxon>Eukaryota</taxon>
        <taxon>Sar</taxon>
        <taxon>Stramenopiles</taxon>
        <taxon>Oomycota</taxon>
        <taxon>Peronosporomycetes</taxon>
        <taxon>Peronosporales</taxon>
        <taxon>Peronosporaceae</taxon>
        <taxon>Phytophthora</taxon>
    </lineage>
</organism>
<dbReference type="AlphaFoldDB" id="A0A0W8C3V5"/>
<comment type="caution">
    <text evidence="2">The sequence shown here is derived from an EMBL/GenBank/DDBJ whole genome shotgun (WGS) entry which is preliminary data.</text>
</comment>
<evidence type="ECO:0000313" key="3">
    <source>
        <dbReference type="Proteomes" id="UP000054636"/>
    </source>
</evidence>